<dbReference type="OMA" id="PVVTYAW"/>
<evidence type="ECO:0000313" key="2">
    <source>
        <dbReference type="EMBL" id="EDV38587.1"/>
    </source>
</evidence>
<keyword evidence="1" id="KW-0732">Signal</keyword>
<dbReference type="eggNOG" id="ENOG502QV0E">
    <property type="taxonomic scope" value="Eukaryota"/>
</dbReference>
<keyword evidence="3" id="KW-1185">Reference proteome</keyword>
<dbReference type="STRING" id="7217.B3MXX2"/>
<dbReference type="InParanoid" id="B3MXX2"/>
<organism evidence="2 3">
    <name type="scientific">Drosophila ananassae</name>
    <name type="common">Fruit fly</name>
    <dbReference type="NCBI Taxonomy" id="7217"/>
    <lineage>
        <taxon>Eukaryota</taxon>
        <taxon>Metazoa</taxon>
        <taxon>Ecdysozoa</taxon>
        <taxon>Arthropoda</taxon>
        <taxon>Hexapoda</taxon>
        <taxon>Insecta</taxon>
        <taxon>Pterygota</taxon>
        <taxon>Neoptera</taxon>
        <taxon>Endopterygota</taxon>
        <taxon>Diptera</taxon>
        <taxon>Brachycera</taxon>
        <taxon>Muscomorpha</taxon>
        <taxon>Ephydroidea</taxon>
        <taxon>Drosophilidae</taxon>
        <taxon>Drosophila</taxon>
        <taxon>Sophophora</taxon>
    </lineage>
</organism>
<reference evidence="2 3" key="1">
    <citation type="journal article" date="2007" name="Nature">
        <title>Evolution of genes and genomes on the Drosophila phylogeny.</title>
        <authorList>
            <consortium name="Drosophila 12 Genomes Consortium"/>
            <person name="Clark A.G."/>
            <person name="Eisen M.B."/>
            <person name="Smith D.R."/>
            <person name="Bergman C.M."/>
            <person name="Oliver B."/>
            <person name="Markow T.A."/>
            <person name="Kaufman T.C."/>
            <person name="Kellis M."/>
            <person name="Gelbart W."/>
            <person name="Iyer V.N."/>
            <person name="Pollard D.A."/>
            <person name="Sackton T.B."/>
            <person name="Larracuente A.M."/>
            <person name="Singh N.D."/>
            <person name="Abad J.P."/>
            <person name="Abt D.N."/>
            <person name="Adryan B."/>
            <person name="Aguade M."/>
            <person name="Akashi H."/>
            <person name="Anderson W.W."/>
            <person name="Aquadro C.F."/>
            <person name="Ardell D.H."/>
            <person name="Arguello R."/>
            <person name="Artieri C.G."/>
            <person name="Barbash D.A."/>
            <person name="Barker D."/>
            <person name="Barsanti P."/>
            <person name="Batterham P."/>
            <person name="Batzoglou S."/>
            <person name="Begun D."/>
            <person name="Bhutkar A."/>
            <person name="Blanco E."/>
            <person name="Bosak S.A."/>
            <person name="Bradley R.K."/>
            <person name="Brand A.D."/>
            <person name="Brent M.R."/>
            <person name="Brooks A.N."/>
            <person name="Brown R.H."/>
            <person name="Butlin R.K."/>
            <person name="Caggese C."/>
            <person name="Calvi B.R."/>
            <person name="Bernardo de Carvalho A."/>
            <person name="Caspi A."/>
            <person name="Castrezana S."/>
            <person name="Celniker S.E."/>
            <person name="Chang J.L."/>
            <person name="Chapple C."/>
            <person name="Chatterji S."/>
            <person name="Chinwalla A."/>
            <person name="Civetta A."/>
            <person name="Clifton S.W."/>
            <person name="Comeron J.M."/>
            <person name="Costello J.C."/>
            <person name="Coyne J.A."/>
            <person name="Daub J."/>
            <person name="David R.G."/>
            <person name="Delcher A.L."/>
            <person name="Delehaunty K."/>
            <person name="Do C.B."/>
            <person name="Ebling H."/>
            <person name="Edwards K."/>
            <person name="Eickbush T."/>
            <person name="Evans J.D."/>
            <person name="Filipski A."/>
            <person name="Findeiss S."/>
            <person name="Freyhult E."/>
            <person name="Fulton L."/>
            <person name="Fulton R."/>
            <person name="Garcia A.C."/>
            <person name="Gardiner A."/>
            <person name="Garfield D.A."/>
            <person name="Garvin B.E."/>
            <person name="Gibson G."/>
            <person name="Gilbert D."/>
            <person name="Gnerre S."/>
            <person name="Godfrey J."/>
            <person name="Good R."/>
            <person name="Gotea V."/>
            <person name="Gravely B."/>
            <person name="Greenberg A.J."/>
            <person name="Griffiths-Jones S."/>
            <person name="Gross S."/>
            <person name="Guigo R."/>
            <person name="Gustafson E.A."/>
            <person name="Haerty W."/>
            <person name="Hahn M.W."/>
            <person name="Halligan D.L."/>
            <person name="Halpern A.L."/>
            <person name="Halter G.M."/>
            <person name="Han M.V."/>
            <person name="Heger A."/>
            <person name="Hillier L."/>
            <person name="Hinrichs A.S."/>
            <person name="Holmes I."/>
            <person name="Hoskins R.A."/>
            <person name="Hubisz M.J."/>
            <person name="Hultmark D."/>
            <person name="Huntley M.A."/>
            <person name="Jaffe D.B."/>
            <person name="Jagadeeshan S."/>
            <person name="Jeck W.R."/>
            <person name="Johnson J."/>
            <person name="Jones C.D."/>
            <person name="Jordan W.C."/>
            <person name="Karpen G.H."/>
            <person name="Kataoka E."/>
            <person name="Keightley P.D."/>
            <person name="Kheradpour P."/>
            <person name="Kirkness E.F."/>
            <person name="Koerich L.B."/>
            <person name="Kristiansen K."/>
            <person name="Kudrna D."/>
            <person name="Kulathinal R.J."/>
            <person name="Kumar S."/>
            <person name="Kwok R."/>
            <person name="Lander E."/>
            <person name="Langley C.H."/>
            <person name="Lapoint R."/>
            <person name="Lazzaro B.P."/>
            <person name="Lee S.J."/>
            <person name="Levesque L."/>
            <person name="Li R."/>
            <person name="Lin C.F."/>
            <person name="Lin M.F."/>
            <person name="Lindblad-Toh K."/>
            <person name="Llopart A."/>
            <person name="Long M."/>
            <person name="Low L."/>
            <person name="Lozovsky E."/>
            <person name="Lu J."/>
            <person name="Luo M."/>
            <person name="Machado C.A."/>
            <person name="Makalowski W."/>
            <person name="Marzo M."/>
            <person name="Matsuda M."/>
            <person name="Matzkin L."/>
            <person name="McAllister B."/>
            <person name="McBride C.S."/>
            <person name="McKernan B."/>
            <person name="McKernan K."/>
            <person name="Mendez-Lago M."/>
            <person name="Minx P."/>
            <person name="Mollenhauer M.U."/>
            <person name="Montooth K."/>
            <person name="Mount S.M."/>
            <person name="Mu X."/>
            <person name="Myers E."/>
            <person name="Negre B."/>
            <person name="Newfeld S."/>
            <person name="Nielsen R."/>
            <person name="Noor M.A."/>
            <person name="O'Grady P."/>
            <person name="Pachter L."/>
            <person name="Papaceit M."/>
            <person name="Parisi M.J."/>
            <person name="Parisi M."/>
            <person name="Parts L."/>
            <person name="Pedersen J.S."/>
            <person name="Pesole G."/>
            <person name="Phillippy A.M."/>
            <person name="Ponting C.P."/>
            <person name="Pop M."/>
            <person name="Porcelli D."/>
            <person name="Powell J.R."/>
            <person name="Prohaska S."/>
            <person name="Pruitt K."/>
            <person name="Puig M."/>
            <person name="Quesneville H."/>
            <person name="Ram K.R."/>
            <person name="Rand D."/>
            <person name="Rasmussen M.D."/>
            <person name="Reed L.K."/>
            <person name="Reenan R."/>
            <person name="Reily A."/>
            <person name="Remington K.A."/>
            <person name="Rieger T.T."/>
            <person name="Ritchie M.G."/>
            <person name="Robin C."/>
            <person name="Rogers Y.H."/>
            <person name="Rohde C."/>
            <person name="Rozas J."/>
            <person name="Rubenfield M.J."/>
            <person name="Ruiz A."/>
            <person name="Russo S."/>
            <person name="Salzberg S.L."/>
            <person name="Sanchez-Gracia A."/>
            <person name="Saranga D.J."/>
            <person name="Sato H."/>
            <person name="Schaeffer S.W."/>
            <person name="Schatz M.C."/>
            <person name="Schlenke T."/>
            <person name="Schwartz R."/>
            <person name="Segarra C."/>
            <person name="Singh R.S."/>
            <person name="Sirot L."/>
            <person name="Sirota M."/>
            <person name="Sisneros N.B."/>
            <person name="Smith C.D."/>
            <person name="Smith T.F."/>
            <person name="Spieth J."/>
            <person name="Stage D.E."/>
            <person name="Stark A."/>
            <person name="Stephan W."/>
            <person name="Strausberg R.L."/>
            <person name="Strempel S."/>
            <person name="Sturgill D."/>
            <person name="Sutton G."/>
            <person name="Sutton G.G."/>
            <person name="Tao W."/>
            <person name="Teichmann S."/>
            <person name="Tobari Y.N."/>
            <person name="Tomimura Y."/>
            <person name="Tsolas J.M."/>
            <person name="Valente V.L."/>
            <person name="Venter E."/>
            <person name="Venter J.C."/>
            <person name="Vicario S."/>
            <person name="Vieira F.G."/>
            <person name="Vilella A.J."/>
            <person name="Villasante A."/>
            <person name="Walenz B."/>
            <person name="Wang J."/>
            <person name="Wasserman M."/>
            <person name="Watts T."/>
            <person name="Wilson D."/>
            <person name="Wilson R.K."/>
            <person name="Wing R.A."/>
            <person name="Wolfner M.F."/>
            <person name="Wong A."/>
            <person name="Wong G.K."/>
            <person name="Wu C.I."/>
            <person name="Wu G."/>
            <person name="Yamamoto D."/>
            <person name="Yang H.P."/>
            <person name="Yang S.P."/>
            <person name="Yorke J.A."/>
            <person name="Yoshida K."/>
            <person name="Zdobnov E."/>
            <person name="Zhang P."/>
            <person name="Zhang Y."/>
            <person name="Zimin A.V."/>
            <person name="Baldwin J."/>
            <person name="Abdouelleil A."/>
            <person name="Abdulkadir J."/>
            <person name="Abebe A."/>
            <person name="Abera B."/>
            <person name="Abreu J."/>
            <person name="Acer S.C."/>
            <person name="Aftuck L."/>
            <person name="Alexander A."/>
            <person name="An P."/>
            <person name="Anderson E."/>
            <person name="Anderson S."/>
            <person name="Arachi H."/>
            <person name="Azer M."/>
            <person name="Bachantsang P."/>
            <person name="Barry A."/>
            <person name="Bayul T."/>
            <person name="Berlin A."/>
            <person name="Bessette D."/>
            <person name="Bloom T."/>
            <person name="Blye J."/>
            <person name="Boguslavskiy L."/>
            <person name="Bonnet C."/>
            <person name="Boukhgalter B."/>
            <person name="Bourzgui I."/>
            <person name="Brown A."/>
            <person name="Cahill P."/>
            <person name="Channer S."/>
            <person name="Cheshatsang Y."/>
            <person name="Chuda L."/>
            <person name="Citroen M."/>
            <person name="Collymore A."/>
            <person name="Cooke P."/>
            <person name="Costello M."/>
            <person name="D'Aco K."/>
            <person name="Daza R."/>
            <person name="De Haan G."/>
            <person name="DeGray S."/>
            <person name="DeMaso C."/>
            <person name="Dhargay N."/>
            <person name="Dooley K."/>
            <person name="Dooley E."/>
            <person name="Doricent M."/>
            <person name="Dorje P."/>
            <person name="Dorjee K."/>
            <person name="Dupes A."/>
            <person name="Elong R."/>
            <person name="Falk J."/>
            <person name="Farina A."/>
            <person name="Faro S."/>
            <person name="Ferguson D."/>
            <person name="Fisher S."/>
            <person name="Foley C.D."/>
            <person name="Franke A."/>
            <person name="Friedrich D."/>
            <person name="Gadbois L."/>
            <person name="Gearin G."/>
            <person name="Gearin C.R."/>
            <person name="Giannoukos G."/>
            <person name="Goode T."/>
            <person name="Graham J."/>
            <person name="Grandbois E."/>
            <person name="Grewal S."/>
            <person name="Gyaltsen K."/>
            <person name="Hafez N."/>
            <person name="Hagos B."/>
            <person name="Hall J."/>
            <person name="Henson C."/>
            <person name="Hollinger A."/>
            <person name="Honan T."/>
            <person name="Huard M.D."/>
            <person name="Hughes L."/>
            <person name="Hurhula B."/>
            <person name="Husby M.E."/>
            <person name="Kamat A."/>
            <person name="Kanga B."/>
            <person name="Kashin S."/>
            <person name="Khazanovich D."/>
            <person name="Kisner P."/>
            <person name="Lance K."/>
            <person name="Lara M."/>
            <person name="Lee W."/>
            <person name="Lennon N."/>
            <person name="Letendre F."/>
            <person name="LeVine R."/>
            <person name="Lipovsky A."/>
            <person name="Liu X."/>
            <person name="Liu J."/>
            <person name="Liu S."/>
            <person name="Lokyitsang T."/>
            <person name="Lokyitsang Y."/>
            <person name="Lubonja R."/>
            <person name="Lui A."/>
            <person name="MacDonald P."/>
            <person name="Magnisalis V."/>
            <person name="Maru K."/>
            <person name="Matthews C."/>
            <person name="McCusker W."/>
            <person name="McDonough S."/>
            <person name="Mehta T."/>
            <person name="Meldrim J."/>
            <person name="Meneus L."/>
            <person name="Mihai O."/>
            <person name="Mihalev A."/>
            <person name="Mihova T."/>
            <person name="Mittelman R."/>
            <person name="Mlenga V."/>
            <person name="Montmayeur A."/>
            <person name="Mulrain L."/>
            <person name="Navidi A."/>
            <person name="Naylor J."/>
            <person name="Negash T."/>
            <person name="Nguyen T."/>
            <person name="Nguyen N."/>
            <person name="Nicol R."/>
            <person name="Norbu C."/>
            <person name="Norbu N."/>
            <person name="Novod N."/>
            <person name="O'Neill B."/>
            <person name="Osman S."/>
            <person name="Markiewicz E."/>
            <person name="Oyono O.L."/>
            <person name="Patti C."/>
            <person name="Phunkhang P."/>
            <person name="Pierre F."/>
            <person name="Priest M."/>
            <person name="Raghuraman S."/>
            <person name="Rege F."/>
            <person name="Reyes R."/>
            <person name="Rise C."/>
            <person name="Rogov P."/>
            <person name="Ross K."/>
            <person name="Ryan E."/>
            <person name="Settipalli S."/>
            <person name="Shea T."/>
            <person name="Sherpa N."/>
            <person name="Shi L."/>
            <person name="Shih D."/>
            <person name="Sparrow T."/>
            <person name="Spaulding J."/>
            <person name="Stalker J."/>
            <person name="Stange-Thomann N."/>
            <person name="Stavropoulos S."/>
            <person name="Stone C."/>
            <person name="Strader C."/>
            <person name="Tesfaye S."/>
            <person name="Thomson T."/>
            <person name="Thoulutsang Y."/>
            <person name="Thoulutsang D."/>
            <person name="Topham K."/>
            <person name="Topping I."/>
            <person name="Tsamla T."/>
            <person name="Vassiliev H."/>
            <person name="Vo A."/>
            <person name="Wangchuk T."/>
            <person name="Wangdi T."/>
            <person name="Weiand M."/>
            <person name="Wilkinson J."/>
            <person name="Wilson A."/>
            <person name="Yadav S."/>
            <person name="Young G."/>
            <person name="Yu Q."/>
            <person name="Zembek L."/>
            <person name="Zhong D."/>
            <person name="Zimmer A."/>
            <person name="Zwirko Z."/>
            <person name="Jaffe D.B."/>
            <person name="Alvarez P."/>
            <person name="Brockman W."/>
            <person name="Butler J."/>
            <person name="Chin C."/>
            <person name="Gnerre S."/>
            <person name="Grabherr M."/>
            <person name="Kleber M."/>
            <person name="Mauceli E."/>
            <person name="MacCallum I."/>
        </authorList>
    </citation>
    <scope>NUCLEOTIDE SEQUENCE [LARGE SCALE GENOMIC DNA]</scope>
    <source>
        <strain evidence="3">Tucson 14024-0371.13</strain>
    </source>
</reference>
<dbReference type="GO" id="GO:0003875">
    <property type="term" value="F:ADP-ribosylarginine hydrolase activity"/>
    <property type="evidence" value="ECO:0007669"/>
    <property type="project" value="EnsemblMetazoa"/>
</dbReference>
<protein>
    <submittedName>
        <fullName evidence="2">Uncharacterized protein</fullName>
    </submittedName>
</protein>
<dbReference type="AlphaFoldDB" id="B3MXX2"/>
<sequence length="507" mass="57116">MHRSNLLKSLFLMMMDTCVSSSCACAASSSSVSPEFEQKIWQELRHLKKPDPPVDLKKFKGVSENFPHKFPIDSCRVKSQPAAREDAIRKQIASSYPVIHESTLQLYIKFLKHKLKFGSKTERQLYKNMTLTAFVQRLVAKRCVWFYGDSDDHCTMEGQQGIGGFEKVGTGEELPGLTLNSVLSYDEIKLAALLYFTTHSEFINNGSKGNAGMVPLDKSTIEPEGVIVGIIGARFERPNVMEFQDIKITKDQNTLARGYGDQNATTGQADLRRIWREFYGEPKDFIFDHFQGHLAEPQRFESVNGGYFDHQVMRKRYRNTFETLLLEAQDRAVRAGKLAYVHVVPIGLGVWKAANHQELTFFEAFQESLDGLGERLHHVGVVHFSWFHLDRVGSLYDGALLRFPQHPQGGIKIKISNREAHSKLPEDMLLVVTYAWDGNALPGNEFWDGVLVSTSDPAAACSTLITELQNPHINREYMNASNLHIASLEHGLVHVGDYARLLGGGQE</sequence>
<dbReference type="Pfam" id="PF16062">
    <property type="entry name" value="MavL-like"/>
    <property type="match status" value="1"/>
</dbReference>
<dbReference type="HOGENOM" id="CLU_042117_0_0_1"/>
<dbReference type="PhylomeDB" id="B3MXX2"/>
<dbReference type="KEGG" id="dan:6502116"/>
<dbReference type="EMBL" id="CH902630">
    <property type="protein sequence ID" value="EDV38587.1"/>
    <property type="molecule type" value="Genomic_DNA"/>
</dbReference>
<name>B3MXX2_DROAN</name>
<feature type="signal peptide" evidence="1">
    <location>
        <begin position="1"/>
        <end position="21"/>
    </location>
</feature>
<accession>B3MXX2</accession>
<dbReference type="GeneID" id="6502116"/>
<feature type="chain" id="PRO_5002793886" evidence="1">
    <location>
        <begin position="22"/>
        <end position="507"/>
    </location>
</feature>
<evidence type="ECO:0000256" key="1">
    <source>
        <dbReference type="SAM" id="SignalP"/>
    </source>
</evidence>
<evidence type="ECO:0000313" key="3">
    <source>
        <dbReference type="Proteomes" id="UP000007801"/>
    </source>
</evidence>
<dbReference type="InterPro" id="IPR032063">
    <property type="entry name" value="MavL-like"/>
</dbReference>
<proteinExistence type="predicted"/>
<dbReference type="OrthoDB" id="6357136at2759"/>
<dbReference type="Proteomes" id="UP000007801">
    <property type="component" value="Unassembled WGS sequence"/>
</dbReference>
<gene>
    <name evidence="2" type="primary">Dana\GF19356</name>
    <name evidence="2" type="synonym">dana_GLEANR_21398</name>
    <name evidence="2" type="ORF">GF19356</name>
</gene>